<feature type="domain" description="Gnk2-homologous" evidence="15">
    <location>
        <begin position="798"/>
        <end position="902"/>
    </location>
</feature>
<dbReference type="InterPro" id="IPR001245">
    <property type="entry name" value="Ser-Thr/Tyr_kinase_cat_dom"/>
</dbReference>
<keyword evidence="8" id="KW-0675">Receptor</keyword>
<evidence type="ECO:0000256" key="6">
    <source>
        <dbReference type="ARBA" id="ARBA00022777"/>
    </source>
</evidence>
<evidence type="ECO:0000259" key="15">
    <source>
        <dbReference type="PROSITE" id="PS51473"/>
    </source>
</evidence>
<dbReference type="Gene3D" id="3.30.200.20">
    <property type="entry name" value="Phosphorylase Kinase, domain 1"/>
    <property type="match status" value="2"/>
</dbReference>
<dbReference type="PROSITE" id="PS00107">
    <property type="entry name" value="PROTEIN_KINASE_ATP"/>
    <property type="match status" value="1"/>
</dbReference>
<dbReference type="Pfam" id="PF07714">
    <property type="entry name" value="PK_Tyr_Ser-Thr"/>
    <property type="match status" value="3"/>
</dbReference>
<keyword evidence="1" id="KW-0723">Serine/threonine-protein kinase</keyword>
<evidence type="ECO:0000313" key="17">
    <source>
        <dbReference type="Proteomes" id="UP000823674"/>
    </source>
</evidence>
<evidence type="ECO:0000256" key="8">
    <source>
        <dbReference type="ARBA" id="ARBA00023170"/>
    </source>
</evidence>
<dbReference type="SMART" id="SM00220">
    <property type="entry name" value="S_TKc"/>
    <property type="match status" value="1"/>
</dbReference>
<protein>
    <recommendedName>
        <fullName evidence="18">Cysteine-rich receptor-like protein kinase 3</fullName>
    </recommendedName>
</protein>
<accession>A0ABQ7L598</accession>
<dbReference type="Gene3D" id="1.10.510.10">
    <property type="entry name" value="Transferase(Phosphotransferase) domain 1"/>
    <property type="match status" value="2"/>
</dbReference>
<feature type="domain" description="Gnk2-homologous" evidence="15">
    <location>
        <begin position="33"/>
        <end position="140"/>
    </location>
</feature>
<evidence type="ECO:0000256" key="10">
    <source>
        <dbReference type="PROSITE-ProRule" id="PRU10141"/>
    </source>
</evidence>
<dbReference type="PROSITE" id="PS51473">
    <property type="entry name" value="GNK2"/>
    <property type="match status" value="4"/>
</dbReference>
<evidence type="ECO:0000256" key="5">
    <source>
        <dbReference type="ARBA" id="ARBA00022741"/>
    </source>
</evidence>
<feature type="chain" id="PRO_5046300099" description="Cysteine-rich receptor-like protein kinase 3" evidence="13">
    <location>
        <begin position="30"/>
        <end position="1236"/>
    </location>
</feature>
<dbReference type="Gene3D" id="3.30.430.20">
    <property type="entry name" value="Gnk2 domain, C-X8-C-X2-C motif"/>
    <property type="match status" value="4"/>
</dbReference>
<keyword evidence="3 13" id="KW-0732">Signal</keyword>
<feature type="compositionally biased region" description="Polar residues" evidence="11">
    <location>
        <begin position="1214"/>
        <end position="1230"/>
    </location>
</feature>
<dbReference type="PROSITE" id="PS00108">
    <property type="entry name" value="PROTEIN_KINASE_ST"/>
    <property type="match status" value="1"/>
</dbReference>
<evidence type="ECO:0000313" key="16">
    <source>
        <dbReference type="EMBL" id="KAG5380759.1"/>
    </source>
</evidence>
<dbReference type="EMBL" id="JADBGQ010000009">
    <property type="protein sequence ID" value="KAG5380759.1"/>
    <property type="molecule type" value="Genomic_DNA"/>
</dbReference>
<keyword evidence="12" id="KW-0472">Membrane</keyword>
<evidence type="ECO:0000256" key="1">
    <source>
        <dbReference type="ARBA" id="ARBA00022527"/>
    </source>
</evidence>
<keyword evidence="2" id="KW-0808">Transferase</keyword>
<feature type="signal peptide" evidence="13">
    <location>
        <begin position="1"/>
        <end position="29"/>
    </location>
</feature>
<name>A0ABQ7L598_BRACM</name>
<dbReference type="PANTHER" id="PTHR47973">
    <property type="entry name" value="CYSTEINE-RICH RECEPTOR-LIKE PROTEIN KINASE 3"/>
    <property type="match status" value="1"/>
</dbReference>
<dbReference type="InterPro" id="IPR011009">
    <property type="entry name" value="Kinase-like_dom_sf"/>
</dbReference>
<dbReference type="InterPro" id="IPR008271">
    <property type="entry name" value="Ser/Thr_kinase_AS"/>
</dbReference>
<feature type="binding site" evidence="10">
    <location>
        <position position="360"/>
    </location>
    <ligand>
        <name>ATP</name>
        <dbReference type="ChEBI" id="CHEBI:30616"/>
    </ligand>
</feature>
<feature type="transmembrane region" description="Helical" evidence="12">
    <location>
        <begin position="920"/>
        <end position="944"/>
    </location>
</feature>
<comment type="caution">
    <text evidence="16">The sequence shown here is derived from an EMBL/GenBank/DDBJ whole genome shotgun (WGS) entry which is preliminary data.</text>
</comment>
<organism evidence="16 17">
    <name type="scientific">Brassica rapa subsp. trilocularis</name>
    <dbReference type="NCBI Taxonomy" id="1813537"/>
    <lineage>
        <taxon>Eukaryota</taxon>
        <taxon>Viridiplantae</taxon>
        <taxon>Streptophyta</taxon>
        <taxon>Embryophyta</taxon>
        <taxon>Tracheophyta</taxon>
        <taxon>Spermatophyta</taxon>
        <taxon>Magnoliopsida</taxon>
        <taxon>eudicotyledons</taxon>
        <taxon>Gunneridae</taxon>
        <taxon>Pentapetalae</taxon>
        <taxon>rosids</taxon>
        <taxon>malvids</taxon>
        <taxon>Brassicales</taxon>
        <taxon>Brassicaceae</taxon>
        <taxon>Brassiceae</taxon>
        <taxon>Brassica</taxon>
    </lineage>
</organism>
<dbReference type="InterPro" id="IPR002902">
    <property type="entry name" value="GNK2"/>
</dbReference>
<keyword evidence="5 10" id="KW-0547">Nucleotide-binding</keyword>
<keyword evidence="7 10" id="KW-0067">ATP-binding</keyword>
<keyword evidence="6" id="KW-0418">Kinase</keyword>
<evidence type="ECO:0000256" key="7">
    <source>
        <dbReference type="ARBA" id="ARBA00022840"/>
    </source>
</evidence>
<dbReference type="InterPro" id="IPR017441">
    <property type="entry name" value="Protein_kinase_ATP_BS"/>
</dbReference>
<feature type="region of interest" description="Disordered" evidence="11">
    <location>
        <begin position="1211"/>
        <end position="1236"/>
    </location>
</feature>
<evidence type="ECO:0000256" key="4">
    <source>
        <dbReference type="ARBA" id="ARBA00022737"/>
    </source>
</evidence>
<feature type="domain" description="Gnk2-homologous" evidence="15">
    <location>
        <begin position="686"/>
        <end position="792"/>
    </location>
</feature>
<keyword evidence="12" id="KW-1133">Transmembrane helix</keyword>
<gene>
    <name evidence="16" type="primary">A07p043980.1_BraROA</name>
    <name evidence="16" type="ORF">IGI04_028601</name>
</gene>
<reference evidence="16 17" key="1">
    <citation type="submission" date="2021-03" db="EMBL/GenBank/DDBJ databases">
        <authorList>
            <person name="King G.J."/>
            <person name="Bancroft I."/>
            <person name="Baten A."/>
            <person name="Bloomfield J."/>
            <person name="Borpatragohain P."/>
            <person name="He Z."/>
            <person name="Irish N."/>
            <person name="Irwin J."/>
            <person name="Liu K."/>
            <person name="Mauleon R.P."/>
            <person name="Moore J."/>
            <person name="Morris R."/>
            <person name="Ostergaard L."/>
            <person name="Wang B."/>
            <person name="Wells R."/>
        </authorList>
    </citation>
    <scope>NUCLEOTIDE SEQUENCE [LARGE SCALE GENOMIC DNA]</scope>
    <source>
        <strain evidence="16">R-o-18</strain>
        <tissue evidence="16">Leaf</tissue>
    </source>
</reference>
<dbReference type="SUPFAM" id="SSF56112">
    <property type="entry name" value="Protein kinase-like (PK-like)"/>
    <property type="match status" value="2"/>
</dbReference>
<feature type="domain" description="Protein kinase" evidence="14">
    <location>
        <begin position="332"/>
        <end position="615"/>
    </location>
</feature>
<proteinExistence type="predicted"/>
<sequence length="1236" mass="137277">MLSFITSLSVFSLHLLLLLMGLFLSPVISDPRGETVAQMCNNRTMTPQQRSFVVTNFLNAMDAVSPLLEAKGYGQVVNGTGNLTVYAYGECMKDLDKKDCDLCFAQIKAKVPRCLPFQQITRGGRVFSDGCYVRYDEYNFFNETLSSLDQTNCSEKEIIGVNRTLFRDNAAELVKFMRVEAVRKGGFYAGFVDKRNVTVHGLAQCWEPLTRSGCVECLSKASEQIGSCLGKEEGRALNAGCYMRFSTHKFYNNSGNSTADGNGGHNHLVVTLAVTCSVVAFVLLVSAVGFLCRKKLAKKQRENKQLGPLFMLANKSNICFSYENLEKATDYFSDKNKLGQGGSGSVFKGVLRNGKTIAVKRLFFNTKQWVDHFFNEVNLISQINHKNLVKLLGCSITGPESLLVYEYIANKSLHDYLFVRQDVPPLDWAKRFKILLGTAEGMAYLHEESNLRIIHRDIKLSNILLEHGFTPRIADFGLARLFPGDKTHISTAIAGTRGYMAPEYAVRGKLTEKADVYSFGVVMIEVITGRRNNAFSQDASSILQTVWSLYGTSNLVQVVDQVLGDNFNKMEASRLLEIGLLCVQAAFEQRPAMSAVVKMMKGSLEIPTPTQPPFLNPGSVLEMRKMLSPPMDSPMDDQSQSSGWRSDNISENQTLETKMTTFISNLSLLLLVGLFLNPVISDSRGETVAQRCSNRTTTPQQRSLVVTNFLAAMDAVSPLVEAKGYGQVVNGTGNLTVYAYGECMKDLDKKDCDLCFAQIKAKVPRCLPFQRGTRGGRVFSDGCFIRYDEYNFFNETLSSQDVTNCSNKEITGVNRTLFRDNAAELVKFMSVEAVRNGGFYAGFVDRRNVTAHGLAQCWEPLTRSGCAECLSKASEQIGSCLGKEEGRALNAGCYMRFSNLKFYNNSGNSTSDGNGGHNHLAVILAVTSSVVAFVLLVSALGFLYKKKRAKKLREKKQLGSLFMLANKSDLCFSYENLERATDYFSDKNKLGQGGSGSGVLSNGKTVAVKRLFFNTKQWVDHFFNEVNLISQIDHKNLVKLLGCSITGPESLLVYEYVANQSLHDYLFVRQDVQPLSWAKRGYMAPEYVVRGKLTEKADVYSFGVLMIEVITGRRNNAFSQDSSSILQTVWSLYGTSNFVQVVDPVLGDNFNKMEASRLLEIGLLCVQAAFDQRPAMSAVVKMMKGSLEIPTPTQPPFLNPGSVLEMRKMMSPTMEDQSQSSGWRSDNISESFFEPR</sequence>
<keyword evidence="4" id="KW-0677">Repeat</keyword>
<evidence type="ECO:0000256" key="3">
    <source>
        <dbReference type="ARBA" id="ARBA00022729"/>
    </source>
</evidence>
<evidence type="ECO:0000256" key="12">
    <source>
        <dbReference type="SAM" id="Phobius"/>
    </source>
</evidence>
<evidence type="ECO:0000256" key="13">
    <source>
        <dbReference type="SAM" id="SignalP"/>
    </source>
</evidence>
<dbReference type="InterPro" id="IPR000719">
    <property type="entry name" value="Prot_kinase_dom"/>
</dbReference>
<evidence type="ECO:0000256" key="11">
    <source>
        <dbReference type="SAM" id="MobiDB-lite"/>
    </source>
</evidence>
<evidence type="ECO:0000259" key="14">
    <source>
        <dbReference type="PROSITE" id="PS50011"/>
    </source>
</evidence>
<evidence type="ECO:0008006" key="18">
    <source>
        <dbReference type="Google" id="ProtNLM"/>
    </source>
</evidence>
<keyword evidence="17" id="KW-1185">Reference proteome</keyword>
<keyword evidence="9" id="KW-0325">Glycoprotein</keyword>
<feature type="domain" description="Protein kinase" evidence="14">
    <location>
        <begin position="984"/>
        <end position="1236"/>
    </location>
</feature>
<evidence type="ECO:0000256" key="2">
    <source>
        <dbReference type="ARBA" id="ARBA00022679"/>
    </source>
</evidence>
<dbReference type="CDD" id="cd14066">
    <property type="entry name" value="STKc_IRAK"/>
    <property type="match status" value="1"/>
</dbReference>
<feature type="domain" description="Gnk2-homologous" evidence="15">
    <location>
        <begin position="147"/>
        <end position="250"/>
    </location>
</feature>
<feature type="transmembrane region" description="Helical" evidence="12">
    <location>
        <begin position="268"/>
        <end position="292"/>
    </location>
</feature>
<dbReference type="Proteomes" id="UP000823674">
    <property type="component" value="Chromosome A07"/>
</dbReference>
<evidence type="ECO:0000256" key="9">
    <source>
        <dbReference type="ARBA" id="ARBA00023180"/>
    </source>
</evidence>
<dbReference type="PROSITE" id="PS50011">
    <property type="entry name" value="PROTEIN_KINASE_DOM"/>
    <property type="match status" value="2"/>
</dbReference>
<keyword evidence="12" id="KW-0812">Transmembrane</keyword>
<dbReference type="InterPro" id="IPR052059">
    <property type="entry name" value="CR_Ser/Thr_kinase"/>
</dbReference>
<dbReference type="Pfam" id="PF01657">
    <property type="entry name" value="Stress-antifung"/>
    <property type="match status" value="4"/>
</dbReference>
<dbReference type="InterPro" id="IPR038408">
    <property type="entry name" value="GNK2_sf"/>
</dbReference>
<dbReference type="CDD" id="cd23509">
    <property type="entry name" value="Gnk2-like"/>
    <property type="match status" value="4"/>
</dbReference>